<sequence length="463" mass="51268">MSLRVARGHVAIRAFVHSSSRSCGANAALYRQRERDRPPSAASESGHRDSASSSSAASSSSLPIEQLPPSAPYHARDLSLMPRTMIYGNYIHCLLPDKRSGRLVTYIFPRPSFTLKMHPLAVHPCVSGLGLDHGTLSPAQPIDNYKVVRDKREQQLAQAQESEDSDSWHCNVPPSRLREWSSHWLDVLFDGEPAEPPAKYLEEYAQPVTYVGINGRKAPSFARGRTSLLVTCLLSDCNLADPRYGLNELGLPSHITELLLSLPTGPLTKDEPELPTITRISPAQYVLTFQSRKDRNALFEAWNTYAARVARARDGCKPPYTIELDKQRAEAHDPAVDKAARTIAAKARQHGLDVQLDAMGGLWLGDTRYARVQDLPKLIFERTGMPRPTSSGSVASKLASAKRKPAALPPSKKPDQQQQPPSPLAEFHSHGRWPLRSRYSQELPKGRDATKWDMPPSFGDLIS</sequence>
<dbReference type="AlphaFoldDB" id="J0D0S7"/>
<organism evidence="2 3">
    <name type="scientific">Auricularia subglabra (strain TFB-10046 / SS5)</name>
    <name type="common">White-rot fungus</name>
    <name type="synonym">Auricularia delicata (strain TFB10046)</name>
    <dbReference type="NCBI Taxonomy" id="717982"/>
    <lineage>
        <taxon>Eukaryota</taxon>
        <taxon>Fungi</taxon>
        <taxon>Dikarya</taxon>
        <taxon>Basidiomycota</taxon>
        <taxon>Agaricomycotina</taxon>
        <taxon>Agaricomycetes</taxon>
        <taxon>Auriculariales</taxon>
        <taxon>Auriculariaceae</taxon>
        <taxon>Auricularia</taxon>
    </lineage>
</organism>
<keyword evidence="3" id="KW-1185">Reference proteome</keyword>
<gene>
    <name evidence="2" type="ORF">AURDEDRAFT_146901</name>
</gene>
<evidence type="ECO:0000256" key="1">
    <source>
        <dbReference type="SAM" id="MobiDB-lite"/>
    </source>
</evidence>
<protein>
    <submittedName>
        <fullName evidence="2">Uncharacterized protein</fullName>
    </submittedName>
</protein>
<dbReference type="InParanoid" id="J0D0S7"/>
<dbReference type="Proteomes" id="UP000006514">
    <property type="component" value="Unassembled WGS sequence"/>
</dbReference>
<reference evidence="3" key="1">
    <citation type="journal article" date="2012" name="Science">
        <title>The Paleozoic origin of enzymatic lignin decomposition reconstructed from 31 fungal genomes.</title>
        <authorList>
            <person name="Floudas D."/>
            <person name="Binder M."/>
            <person name="Riley R."/>
            <person name="Barry K."/>
            <person name="Blanchette R.A."/>
            <person name="Henrissat B."/>
            <person name="Martinez A.T."/>
            <person name="Otillar R."/>
            <person name="Spatafora J.W."/>
            <person name="Yadav J.S."/>
            <person name="Aerts A."/>
            <person name="Benoit I."/>
            <person name="Boyd A."/>
            <person name="Carlson A."/>
            <person name="Copeland A."/>
            <person name="Coutinho P.M."/>
            <person name="de Vries R.P."/>
            <person name="Ferreira P."/>
            <person name="Findley K."/>
            <person name="Foster B."/>
            <person name="Gaskell J."/>
            <person name="Glotzer D."/>
            <person name="Gorecki P."/>
            <person name="Heitman J."/>
            <person name="Hesse C."/>
            <person name="Hori C."/>
            <person name="Igarashi K."/>
            <person name="Jurgens J.A."/>
            <person name="Kallen N."/>
            <person name="Kersten P."/>
            <person name="Kohler A."/>
            <person name="Kuees U."/>
            <person name="Kumar T.K.A."/>
            <person name="Kuo A."/>
            <person name="LaButti K."/>
            <person name="Larrondo L.F."/>
            <person name="Lindquist E."/>
            <person name="Ling A."/>
            <person name="Lombard V."/>
            <person name="Lucas S."/>
            <person name="Lundell T."/>
            <person name="Martin R."/>
            <person name="McLaughlin D.J."/>
            <person name="Morgenstern I."/>
            <person name="Morin E."/>
            <person name="Murat C."/>
            <person name="Nagy L.G."/>
            <person name="Nolan M."/>
            <person name="Ohm R.A."/>
            <person name="Patyshakuliyeva A."/>
            <person name="Rokas A."/>
            <person name="Ruiz-Duenas F.J."/>
            <person name="Sabat G."/>
            <person name="Salamov A."/>
            <person name="Samejima M."/>
            <person name="Schmutz J."/>
            <person name="Slot J.C."/>
            <person name="St John F."/>
            <person name="Stenlid J."/>
            <person name="Sun H."/>
            <person name="Sun S."/>
            <person name="Syed K."/>
            <person name="Tsang A."/>
            <person name="Wiebenga A."/>
            <person name="Young D."/>
            <person name="Pisabarro A."/>
            <person name="Eastwood D.C."/>
            <person name="Martin F."/>
            <person name="Cullen D."/>
            <person name="Grigoriev I.V."/>
            <person name="Hibbett D.S."/>
        </authorList>
    </citation>
    <scope>NUCLEOTIDE SEQUENCE [LARGE SCALE GENOMIC DNA]</scope>
    <source>
        <strain evidence="3">TFB10046</strain>
    </source>
</reference>
<evidence type="ECO:0000313" key="2">
    <source>
        <dbReference type="EMBL" id="EJD37948.1"/>
    </source>
</evidence>
<name>J0D0S7_AURST</name>
<feature type="region of interest" description="Disordered" evidence="1">
    <location>
        <begin position="382"/>
        <end position="463"/>
    </location>
</feature>
<proteinExistence type="predicted"/>
<feature type="compositionally biased region" description="Low complexity" evidence="1">
    <location>
        <begin position="51"/>
        <end position="61"/>
    </location>
</feature>
<accession>J0D0S7</accession>
<evidence type="ECO:0000313" key="3">
    <source>
        <dbReference type="Proteomes" id="UP000006514"/>
    </source>
</evidence>
<dbReference type="KEGG" id="adl:AURDEDRAFT_146901"/>
<dbReference type="OrthoDB" id="10508336at2759"/>
<dbReference type="EMBL" id="JH687832">
    <property type="protein sequence ID" value="EJD37948.1"/>
    <property type="molecule type" value="Genomic_DNA"/>
</dbReference>
<feature type="region of interest" description="Disordered" evidence="1">
    <location>
        <begin position="31"/>
        <end position="68"/>
    </location>
</feature>